<keyword evidence="7 8" id="KW-0472">Membrane</keyword>
<feature type="transmembrane region" description="Helical" evidence="8">
    <location>
        <begin position="124"/>
        <end position="144"/>
    </location>
</feature>
<evidence type="ECO:0000256" key="8">
    <source>
        <dbReference type="SAM" id="Phobius"/>
    </source>
</evidence>
<keyword evidence="2" id="KW-0813">Transport</keyword>
<dbReference type="EMBL" id="CP046915">
    <property type="protein sequence ID" value="QGZ65610.1"/>
    <property type="molecule type" value="Genomic_DNA"/>
</dbReference>
<evidence type="ECO:0000256" key="3">
    <source>
        <dbReference type="ARBA" id="ARBA00022475"/>
    </source>
</evidence>
<keyword evidence="6 8" id="KW-1133">Transmembrane helix</keyword>
<keyword evidence="11" id="KW-1185">Reference proteome</keyword>
<feature type="transmembrane region" description="Helical" evidence="8">
    <location>
        <begin position="251"/>
        <end position="277"/>
    </location>
</feature>
<feature type="domain" description="Major facilitator superfamily (MFS) profile" evidence="9">
    <location>
        <begin position="28"/>
        <end position="432"/>
    </location>
</feature>
<keyword evidence="5" id="KW-0769">Symport</keyword>
<evidence type="ECO:0000256" key="2">
    <source>
        <dbReference type="ARBA" id="ARBA00022448"/>
    </source>
</evidence>
<evidence type="ECO:0000256" key="4">
    <source>
        <dbReference type="ARBA" id="ARBA00022692"/>
    </source>
</evidence>
<dbReference type="GO" id="GO:0005886">
    <property type="term" value="C:plasma membrane"/>
    <property type="evidence" value="ECO:0007669"/>
    <property type="project" value="UniProtKB-SubCell"/>
</dbReference>
<gene>
    <name evidence="10" type="ORF">FAZ98_28110</name>
</gene>
<feature type="transmembrane region" description="Helical" evidence="8">
    <location>
        <begin position="29"/>
        <end position="49"/>
    </location>
</feature>
<accession>A0A7Z2GPL8</accession>
<evidence type="ECO:0000259" key="9">
    <source>
        <dbReference type="PROSITE" id="PS50850"/>
    </source>
</evidence>
<dbReference type="Gene3D" id="1.20.1250.20">
    <property type="entry name" value="MFS general substrate transporter like domains"/>
    <property type="match status" value="1"/>
</dbReference>
<dbReference type="PANTHER" id="PTHR43528:SF7">
    <property type="entry name" value="MFS TRANSPORTER"/>
    <property type="match status" value="1"/>
</dbReference>
<name>A0A7Z2GPL8_9BURK</name>
<dbReference type="Pfam" id="PF07690">
    <property type="entry name" value="MFS_1"/>
    <property type="match status" value="1"/>
</dbReference>
<feature type="transmembrane region" description="Helical" evidence="8">
    <location>
        <begin position="164"/>
        <end position="187"/>
    </location>
</feature>
<dbReference type="SUPFAM" id="SSF103473">
    <property type="entry name" value="MFS general substrate transporter"/>
    <property type="match status" value="1"/>
</dbReference>
<dbReference type="InterPro" id="IPR011701">
    <property type="entry name" value="MFS"/>
</dbReference>
<dbReference type="InterPro" id="IPR020846">
    <property type="entry name" value="MFS_dom"/>
</dbReference>
<sequence>MHSATDGRAADADAGPAAPAGIRRKWKTVILASLGGSLEIYDFIIYGVFAREIARQFFPAADPLASLISTFGVFAIGYVSRPLGGIVLSSLGDRFGRRAIFLVSVLAMSASTIGIGLIPGYASIGVFAPVLLVLLRLAQGFFLAGELPCSITYVVEEMPGRASLVGGLVVFCLNSGVLTATLMSLVLHATLDAADVVTYGWRIAFIFGGLIGLLSYWLRTSLEESTEFQRLRSHKAKRPFRTVLSAHPWQVAAGVGVAGIVNAANSLLFVVLPSYLATVLHYAPASVSAAQNLGIATMSAALLACAWLGDRVPPRLVHRAGALIMLAGSYPFYRLVAAHEIDPFTMFAVIGFVGGFVNGTYAFLLADLFPTQVRFSGIALSLNLATVVFTGITPLLVTDLLHRFGPVAPGLYMTAIACIGLVAGLALKRLGGKVERMQHTG</sequence>
<keyword evidence="3" id="KW-1003">Cell membrane</keyword>
<feature type="transmembrane region" description="Helical" evidence="8">
    <location>
        <begin position="99"/>
        <end position="118"/>
    </location>
</feature>
<dbReference type="KEGG" id="pacs:FAZ98_28110"/>
<evidence type="ECO:0000256" key="1">
    <source>
        <dbReference type="ARBA" id="ARBA00004651"/>
    </source>
</evidence>
<evidence type="ECO:0000313" key="10">
    <source>
        <dbReference type="EMBL" id="QGZ65610.1"/>
    </source>
</evidence>
<keyword evidence="4 8" id="KW-0812">Transmembrane</keyword>
<evidence type="ECO:0000313" key="11">
    <source>
        <dbReference type="Proteomes" id="UP000433577"/>
    </source>
</evidence>
<feature type="transmembrane region" description="Helical" evidence="8">
    <location>
        <begin position="316"/>
        <end position="333"/>
    </location>
</feature>
<dbReference type="GO" id="GO:0015293">
    <property type="term" value="F:symporter activity"/>
    <property type="evidence" value="ECO:0007669"/>
    <property type="project" value="UniProtKB-KW"/>
</dbReference>
<evidence type="ECO:0000256" key="7">
    <source>
        <dbReference type="ARBA" id="ARBA00023136"/>
    </source>
</evidence>
<dbReference type="InterPro" id="IPR036259">
    <property type="entry name" value="MFS_trans_sf"/>
</dbReference>
<protein>
    <submittedName>
        <fullName evidence="10">MFS transporter</fullName>
    </submittedName>
</protein>
<dbReference type="Proteomes" id="UP000433577">
    <property type="component" value="Chromosome 3"/>
</dbReference>
<feature type="transmembrane region" description="Helical" evidence="8">
    <location>
        <begin position="409"/>
        <end position="427"/>
    </location>
</feature>
<evidence type="ECO:0000256" key="5">
    <source>
        <dbReference type="ARBA" id="ARBA00022847"/>
    </source>
</evidence>
<dbReference type="PANTHER" id="PTHR43528">
    <property type="entry name" value="ALPHA-KETOGLUTARATE PERMEASE"/>
    <property type="match status" value="1"/>
</dbReference>
<dbReference type="PROSITE" id="PS50850">
    <property type="entry name" value="MFS"/>
    <property type="match status" value="1"/>
</dbReference>
<reference evidence="10 11" key="1">
    <citation type="submission" date="2019-12" db="EMBL/GenBank/DDBJ databases">
        <title>Paraburkholderia acidiphila 7Q-K02 sp. nov and Paraburkholderia acidisoli DHF22 sp. nov., two strains isolated from forest soil.</title>
        <authorList>
            <person name="Gao Z."/>
            <person name="Qiu L."/>
        </authorList>
    </citation>
    <scope>NUCLEOTIDE SEQUENCE [LARGE SCALE GENOMIC DNA]</scope>
    <source>
        <strain evidence="10 11">DHF22</strain>
    </source>
</reference>
<dbReference type="InterPro" id="IPR051084">
    <property type="entry name" value="H+-coupled_symporters"/>
</dbReference>
<dbReference type="RefSeq" id="WP_158956221.1">
    <property type="nucleotide sequence ID" value="NZ_CP046915.1"/>
</dbReference>
<dbReference type="OrthoDB" id="6766492at2"/>
<feature type="transmembrane region" description="Helical" evidence="8">
    <location>
        <begin position="199"/>
        <end position="218"/>
    </location>
</feature>
<evidence type="ECO:0000256" key="6">
    <source>
        <dbReference type="ARBA" id="ARBA00022989"/>
    </source>
</evidence>
<feature type="transmembrane region" description="Helical" evidence="8">
    <location>
        <begin position="345"/>
        <end position="366"/>
    </location>
</feature>
<comment type="subcellular location">
    <subcellularLocation>
        <location evidence="1">Cell membrane</location>
        <topology evidence="1">Multi-pass membrane protein</topology>
    </subcellularLocation>
</comment>
<dbReference type="AlphaFoldDB" id="A0A7Z2GPL8"/>
<organism evidence="10 11">
    <name type="scientific">Paraburkholderia acidisoli</name>
    <dbReference type="NCBI Taxonomy" id="2571748"/>
    <lineage>
        <taxon>Bacteria</taxon>
        <taxon>Pseudomonadati</taxon>
        <taxon>Pseudomonadota</taxon>
        <taxon>Betaproteobacteria</taxon>
        <taxon>Burkholderiales</taxon>
        <taxon>Burkholderiaceae</taxon>
        <taxon>Paraburkholderia</taxon>
    </lineage>
</organism>
<proteinExistence type="predicted"/>
<feature type="transmembrane region" description="Helical" evidence="8">
    <location>
        <begin position="289"/>
        <end position="309"/>
    </location>
</feature>
<feature type="transmembrane region" description="Helical" evidence="8">
    <location>
        <begin position="378"/>
        <end position="397"/>
    </location>
</feature>